<evidence type="ECO:0000313" key="2">
    <source>
        <dbReference type="EMBL" id="KAH9313337.1"/>
    </source>
</evidence>
<organism evidence="2 3">
    <name type="scientific">Taxus chinensis</name>
    <name type="common">Chinese yew</name>
    <name type="synonym">Taxus wallichiana var. chinensis</name>
    <dbReference type="NCBI Taxonomy" id="29808"/>
    <lineage>
        <taxon>Eukaryota</taxon>
        <taxon>Viridiplantae</taxon>
        <taxon>Streptophyta</taxon>
        <taxon>Embryophyta</taxon>
        <taxon>Tracheophyta</taxon>
        <taxon>Spermatophyta</taxon>
        <taxon>Pinopsida</taxon>
        <taxon>Pinidae</taxon>
        <taxon>Conifers II</taxon>
        <taxon>Cupressales</taxon>
        <taxon>Taxaceae</taxon>
        <taxon>Taxus</taxon>
    </lineage>
</organism>
<feature type="non-terminal residue" evidence="2">
    <location>
        <position position="94"/>
    </location>
</feature>
<keyword evidence="3" id="KW-1185">Reference proteome</keyword>
<dbReference type="EMBL" id="JAHRHJ020000006">
    <property type="protein sequence ID" value="KAH9313337.1"/>
    <property type="molecule type" value="Genomic_DNA"/>
</dbReference>
<feature type="coiled-coil region" evidence="1">
    <location>
        <begin position="55"/>
        <end position="82"/>
    </location>
</feature>
<accession>A0AA38FZ01</accession>
<gene>
    <name evidence="2" type="ORF">KI387_028372</name>
</gene>
<dbReference type="AlphaFoldDB" id="A0AA38FZ01"/>
<proteinExistence type="predicted"/>
<sequence>MEEVAACLEKEDKLKVEEIMAEYNKVLVDIKIVAHTGEAAYDNCADKDKVVSIMVANYEAKIKEFQEKNKRNREERDRILSKVEKNSEAIETLR</sequence>
<name>A0AA38FZ01_TAXCH</name>
<keyword evidence="1" id="KW-0175">Coiled coil</keyword>
<evidence type="ECO:0000313" key="3">
    <source>
        <dbReference type="Proteomes" id="UP000824469"/>
    </source>
</evidence>
<comment type="caution">
    <text evidence="2">The sequence shown here is derived from an EMBL/GenBank/DDBJ whole genome shotgun (WGS) entry which is preliminary data.</text>
</comment>
<reference evidence="2 3" key="1">
    <citation type="journal article" date="2021" name="Nat. Plants">
        <title>The Taxus genome provides insights into paclitaxel biosynthesis.</title>
        <authorList>
            <person name="Xiong X."/>
            <person name="Gou J."/>
            <person name="Liao Q."/>
            <person name="Li Y."/>
            <person name="Zhou Q."/>
            <person name="Bi G."/>
            <person name="Li C."/>
            <person name="Du R."/>
            <person name="Wang X."/>
            <person name="Sun T."/>
            <person name="Guo L."/>
            <person name="Liang H."/>
            <person name="Lu P."/>
            <person name="Wu Y."/>
            <person name="Zhang Z."/>
            <person name="Ro D.K."/>
            <person name="Shang Y."/>
            <person name="Huang S."/>
            <person name="Yan J."/>
        </authorList>
    </citation>
    <scope>NUCLEOTIDE SEQUENCE [LARGE SCALE GENOMIC DNA]</scope>
    <source>
        <strain evidence="2">Ta-2019</strain>
    </source>
</reference>
<dbReference type="Proteomes" id="UP000824469">
    <property type="component" value="Unassembled WGS sequence"/>
</dbReference>
<protein>
    <submittedName>
        <fullName evidence="2">Uncharacterized protein</fullName>
    </submittedName>
</protein>
<evidence type="ECO:0000256" key="1">
    <source>
        <dbReference type="SAM" id="Coils"/>
    </source>
</evidence>